<keyword evidence="3" id="KW-1185">Reference proteome</keyword>
<name>A0A975LD06_9ACTN</name>
<gene>
    <name evidence="2" type="ORF">KGD82_22575</name>
</gene>
<feature type="transmembrane region" description="Helical" evidence="1">
    <location>
        <begin position="20"/>
        <end position="40"/>
    </location>
</feature>
<keyword evidence="1" id="KW-1133">Transmembrane helix</keyword>
<evidence type="ECO:0000256" key="1">
    <source>
        <dbReference type="SAM" id="Phobius"/>
    </source>
</evidence>
<sequence>MVVVSGTFGSLFLAGWVDLWSAVEITALAGLSGLVALLVLQTRRTAAQIRHLRRGLDRQVREVAEIAGENRAELFGRADDLTDRLDTVAESVADLRTEMSGRLSEVQVIKGSTVHSRVVS</sequence>
<dbReference type="AlphaFoldDB" id="A0A975LD06"/>
<accession>A0A975LD06</accession>
<keyword evidence="1" id="KW-0812">Transmembrane</keyword>
<dbReference type="KEGG" id="nec:KGD82_22575"/>
<dbReference type="EMBL" id="CP074402">
    <property type="protein sequence ID" value="QVJ03375.1"/>
    <property type="molecule type" value="Genomic_DNA"/>
</dbReference>
<evidence type="ECO:0000313" key="2">
    <source>
        <dbReference type="EMBL" id="QVJ03375.1"/>
    </source>
</evidence>
<protein>
    <submittedName>
        <fullName evidence="2">Uncharacterized protein</fullName>
    </submittedName>
</protein>
<organism evidence="2 3">
    <name type="scientific">Nocardiopsis eucommiae</name>
    <dbReference type="NCBI Taxonomy" id="2831970"/>
    <lineage>
        <taxon>Bacteria</taxon>
        <taxon>Bacillati</taxon>
        <taxon>Actinomycetota</taxon>
        <taxon>Actinomycetes</taxon>
        <taxon>Streptosporangiales</taxon>
        <taxon>Nocardiopsidaceae</taxon>
        <taxon>Nocardiopsis</taxon>
    </lineage>
</organism>
<proteinExistence type="predicted"/>
<keyword evidence="1" id="KW-0472">Membrane</keyword>
<evidence type="ECO:0000313" key="3">
    <source>
        <dbReference type="Proteomes" id="UP000682416"/>
    </source>
</evidence>
<dbReference type="Proteomes" id="UP000682416">
    <property type="component" value="Chromosome"/>
</dbReference>
<reference evidence="2" key="1">
    <citation type="submission" date="2021-05" db="EMBL/GenBank/DDBJ databases">
        <authorList>
            <person name="Kaiqin L."/>
            <person name="Jian G."/>
        </authorList>
    </citation>
    <scope>NUCLEOTIDE SEQUENCE</scope>
    <source>
        <strain evidence="2">HDS5</strain>
    </source>
</reference>